<sequence length="351" mass="36938">MPDGRDRCPTILPAPHPGTRGSTFVDPRDVGIDPDTGISTNTNAHSDPTPARRSARQSRRSAKSSPSAGAGPSTEAGSSTRIGLSAGASPPGAAGPSGAARPQPALPDIPRRLHRKKARTRAEPSPGAGPSGAAEPQPAIPIIIPTPRPGRRKRRPEGPAIVERPHSVPQPGLDEPIERSPSVKARSQHRAPASGSTTPLLPAYTRGRPADPSSRWESMLVEQAQEEEKILEKTVVEFIRLDKGQPSLDPAYDGLNWGETFNAASATLEHAMRKILYYERELRLLGVSTRSPGPDRFRLHRIPSRLHLPARGDRGPCVEYRRPRSPGGDRGAGAGAGADGGIVGGGAAGAG</sequence>
<gene>
    <name evidence="2" type="ORF">EPUS_03962</name>
</gene>
<feature type="compositionally biased region" description="Low complexity" evidence="1">
    <location>
        <begin position="63"/>
        <end position="103"/>
    </location>
</feature>
<evidence type="ECO:0000313" key="3">
    <source>
        <dbReference type="Proteomes" id="UP000019373"/>
    </source>
</evidence>
<feature type="compositionally biased region" description="Basic and acidic residues" evidence="1">
    <location>
        <begin position="313"/>
        <end position="322"/>
    </location>
</feature>
<dbReference type="OrthoDB" id="10488166at2759"/>
<evidence type="ECO:0000313" key="2">
    <source>
        <dbReference type="EMBL" id="ERF74524.1"/>
    </source>
</evidence>
<reference evidence="3" key="1">
    <citation type="journal article" date="2014" name="BMC Genomics">
        <title>Genome characteristics reveal the impact of lichenization on lichen-forming fungus Endocarpon pusillum Hedwig (Verrucariales, Ascomycota).</title>
        <authorList>
            <person name="Wang Y.-Y."/>
            <person name="Liu B."/>
            <person name="Zhang X.-Y."/>
            <person name="Zhou Q.-M."/>
            <person name="Zhang T."/>
            <person name="Li H."/>
            <person name="Yu Y.-F."/>
            <person name="Zhang X.-L."/>
            <person name="Hao X.-Y."/>
            <person name="Wang M."/>
            <person name="Wang L."/>
            <person name="Wei J.-C."/>
        </authorList>
    </citation>
    <scope>NUCLEOTIDE SEQUENCE [LARGE SCALE GENOMIC DNA]</scope>
    <source>
        <strain evidence="3">Z07020 / HMAS-L-300199</strain>
    </source>
</reference>
<protein>
    <submittedName>
        <fullName evidence="2">Uncharacterized protein</fullName>
    </submittedName>
</protein>
<dbReference type="EMBL" id="KE720876">
    <property type="protein sequence ID" value="ERF74524.1"/>
    <property type="molecule type" value="Genomic_DNA"/>
</dbReference>
<evidence type="ECO:0000256" key="1">
    <source>
        <dbReference type="SAM" id="MobiDB-lite"/>
    </source>
</evidence>
<organism evidence="2 3">
    <name type="scientific">Endocarpon pusillum (strain Z07020 / HMAS-L-300199)</name>
    <name type="common">Lichen-forming fungus</name>
    <dbReference type="NCBI Taxonomy" id="1263415"/>
    <lineage>
        <taxon>Eukaryota</taxon>
        <taxon>Fungi</taxon>
        <taxon>Dikarya</taxon>
        <taxon>Ascomycota</taxon>
        <taxon>Pezizomycotina</taxon>
        <taxon>Eurotiomycetes</taxon>
        <taxon>Chaetothyriomycetidae</taxon>
        <taxon>Verrucariales</taxon>
        <taxon>Verrucariaceae</taxon>
        <taxon>Endocarpon</taxon>
    </lineage>
</organism>
<dbReference type="AlphaFoldDB" id="U1HYE3"/>
<dbReference type="RefSeq" id="XP_007799908.1">
    <property type="nucleotide sequence ID" value="XM_007801717.1"/>
</dbReference>
<feature type="compositionally biased region" description="Basic residues" evidence="1">
    <location>
        <begin position="53"/>
        <end position="62"/>
    </location>
</feature>
<feature type="region of interest" description="Disordered" evidence="1">
    <location>
        <begin position="313"/>
        <end position="351"/>
    </location>
</feature>
<feature type="region of interest" description="Disordered" evidence="1">
    <location>
        <begin position="1"/>
        <end position="213"/>
    </location>
</feature>
<accession>U1HYE3</accession>
<dbReference type="HOGENOM" id="CLU_789955_0_0_1"/>
<keyword evidence="3" id="KW-1185">Reference proteome</keyword>
<feature type="compositionally biased region" description="Polar residues" evidence="1">
    <location>
        <begin position="37"/>
        <end position="46"/>
    </location>
</feature>
<name>U1HYE3_ENDPU</name>
<proteinExistence type="predicted"/>
<dbReference type="GeneID" id="19238997"/>
<feature type="compositionally biased region" description="Gly residues" evidence="1">
    <location>
        <begin position="328"/>
        <end position="351"/>
    </location>
</feature>
<feature type="compositionally biased region" description="Low complexity" evidence="1">
    <location>
        <begin position="132"/>
        <end position="145"/>
    </location>
</feature>
<dbReference type="Proteomes" id="UP000019373">
    <property type="component" value="Unassembled WGS sequence"/>
</dbReference>